<sequence length="178" mass="20309">MKKTKGRQKIEMKKIEETNRRQVAFSKRRTGLFKKASEICVLTGAEIAILVSSPGGRFFAFGHPNPDVLFDRYLNNNNKDYATTNNITRADTGATKNSTLPLPTINFNQHYVEFSRELEAEKKRTETTPVSSGGSCWFDKPVDEMDMEELQRYLCSLEELKKTVLTRTDEVMTINKSS</sequence>
<comment type="caution">
    <text evidence="1">The sequence shown here is derived from an EMBL/GenBank/DDBJ whole genome shotgun (WGS) entry which is preliminary data.</text>
</comment>
<proteinExistence type="predicted"/>
<protein>
    <submittedName>
        <fullName evidence="1">Uncharacterized protein</fullName>
    </submittedName>
</protein>
<name>A0ACB9CWL8_CICIN</name>
<dbReference type="Proteomes" id="UP001055811">
    <property type="component" value="Linkage Group LG05"/>
</dbReference>
<evidence type="ECO:0000313" key="1">
    <source>
        <dbReference type="EMBL" id="KAI3738714.1"/>
    </source>
</evidence>
<keyword evidence="2" id="KW-1185">Reference proteome</keyword>
<reference evidence="2" key="1">
    <citation type="journal article" date="2022" name="Mol. Ecol. Resour.">
        <title>The genomes of chicory, endive, great burdock and yacon provide insights into Asteraceae palaeo-polyploidization history and plant inulin production.</title>
        <authorList>
            <person name="Fan W."/>
            <person name="Wang S."/>
            <person name="Wang H."/>
            <person name="Wang A."/>
            <person name="Jiang F."/>
            <person name="Liu H."/>
            <person name="Zhao H."/>
            <person name="Xu D."/>
            <person name="Zhang Y."/>
        </authorList>
    </citation>
    <scope>NUCLEOTIDE SEQUENCE [LARGE SCALE GENOMIC DNA]</scope>
    <source>
        <strain evidence="2">cv. Punajuju</strain>
    </source>
</reference>
<accession>A0ACB9CWL8</accession>
<gene>
    <name evidence="1" type="ORF">L2E82_28821</name>
</gene>
<organism evidence="1 2">
    <name type="scientific">Cichorium intybus</name>
    <name type="common">Chicory</name>
    <dbReference type="NCBI Taxonomy" id="13427"/>
    <lineage>
        <taxon>Eukaryota</taxon>
        <taxon>Viridiplantae</taxon>
        <taxon>Streptophyta</taxon>
        <taxon>Embryophyta</taxon>
        <taxon>Tracheophyta</taxon>
        <taxon>Spermatophyta</taxon>
        <taxon>Magnoliopsida</taxon>
        <taxon>eudicotyledons</taxon>
        <taxon>Gunneridae</taxon>
        <taxon>Pentapetalae</taxon>
        <taxon>asterids</taxon>
        <taxon>campanulids</taxon>
        <taxon>Asterales</taxon>
        <taxon>Asteraceae</taxon>
        <taxon>Cichorioideae</taxon>
        <taxon>Cichorieae</taxon>
        <taxon>Cichoriinae</taxon>
        <taxon>Cichorium</taxon>
    </lineage>
</organism>
<evidence type="ECO:0000313" key="2">
    <source>
        <dbReference type="Proteomes" id="UP001055811"/>
    </source>
</evidence>
<reference evidence="1 2" key="2">
    <citation type="journal article" date="2022" name="Mol. Ecol. Resour.">
        <title>The genomes of chicory, endive, great burdock and yacon provide insights into Asteraceae paleo-polyploidization history and plant inulin production.</title>
        <authorList>
            <person name="Fan W."/>
            <person name="Wang S."/>
            <person name="Wang H."/>
            <person name="Wang A."/>
            <person name="Jiang F."/>
            <person name="Liu H."/>
            <person name="Zhao H."/>
            <person name="Xu D."/>
            <person name="Zhang Y."/>
        </authorList>
    </citation>
    <scope>NUCLEOTIDE SEQUENCE [LARGE SCALE GENOMIC DNA]</scope>
    <source>
        <strain evidence="2">cv. Punajuju</strain>
        <tissue evidence="1">Leaves</tissue>
    </source>
</reference>
<dbReference type="EMBL" id="CM042013">
    <property type="protein sequence ID" value="KAI3738714.1"/>
    <property type="molecule type" value="Genomic_DNA"/>
</dbReference>